<dbReference type="RefSeq" id="WP_041990635.1">
    <property type="nucleotide sequence ID" value="NZ_CDOD01000006.1"/>
</dbReference>
<evidence type="ECO:0000256" key="6">
    <source>
        <dbReference type="ARBA" id="ARBA00049183"/>
    </source>
</evidence>
<comment type="similarity">
    <text evidence="8">Belongs to the glycosyltransferase group 1 family.</text>
</comment>
<keyword evidence="11" id="KW-1185">Reference proteome</keyword>
<organism evidence="10 11">
    <name type="scientific">Capnocytophaga cynodegmi</name>
    <dbReference type="NCBI Taxonomy" id="28189"/>
    <lineage>
        <taxon>Bacteria</taxon>
        <taxon>Pseudomonadati</taxon>
        <taxon>Bacteroidota</taxon>
        <taxon>Flavobacteriia</taxon>
        <taxon>Flavobacteriales</taxon>
        <taxon>Flavobacteriaceae</taxon>
        <taxon>Capnocytophaga</taxon>
    </lineage>
</organism>
<dbReference type="PANTHER" id="PTHR42755">
    <property type="entry name" value="3-DEOXY-MANNO-OCTULOSONATE CYTIDYLYLTRANSFERASE"/>
    <property type="match status" value="1"/>
</dbReference>
<evidence type="ECO:0000256" key="8">
    <source>
        <dbReference type="RuleBase" id="RU365103"/>
    </source>
</evidence>
<dbReference type="Proteomes" id="UP000038055">
    <property type="component" value="Unassembled WGS sequence"/>
</dbReference>
<gene>
    <name evidence="10" type="ORF">CCYN2B_140064</name>
</gene>
<evidence type="ECO:0000313" key="11">
    <source>
        <dbReference type="Proteomes" id="UP000038055"/>
    </source>
</evidence>
<dbReference type="PANTHER" id="PTHR42755:SF1">
    <property type="entry name" value="3-DEOXY-D-MANNO-OCTULOSONIC ACID TRANSFERASE, MITOCHONDRIAL-RELATED"/>
    <property type="match status" value="1"/>
</dbReference>
<comment type="function">
    <text evidence="8">Involved in lipopolysaccharide (LPS) biosynthesis. Catalyzes the transfer of 3-deoxy-D-manno-octulosonate (Kdo) residue(s) from CMP-Kdo to lipid IV(A), the tetraacyldisaccharide-1,4'-bisphosphate precursor of lipid A.</text>
</comment>
<dbReference type="GO" id="GO:0009245">
    <property type="term" value="P:lipid A biosynthetic process"/>
    <property type="evidence" value="ECO:0007669"/>
    <property type="project" value="TreeGrafter"/>
</dbReference>
<evidence type="ECO:0000256" key="5">
    <source>
        <dbReference type="ARBA" id="ARBA00031445"/>
    </source>
</evidence>
<dbReference type="InterPro" id="IPR039901">
    <property type="entry name" value="Kdotransferase"/>
</dbReference>
<dbReference type="Pfam" id="PF04413">
    <property type="entry name" value="Glycos_transf_N"/>
    <property type="match status" value="1"/>
</dbReference>
<evidence type="ECO:0000256" key="3">
    <source>
        <dbReference type="ARBA" id="ARBA00019077"/>
    </source>
</evidence>
<dbReference type="GO" id="GO:0043842">
    <property type="term" value="F:Kdo transferase activity"/>
    <property type="evidence" value="ECO:0007669"/>
    <property type="project" value="UniProtKB-EC"/>
</dbReference>
<dbReference type="Gene3D" id="3.40.50.11720">
    <property type="entry name" value="3-Deoxy-D-manno-octulosonic-acid transferase, N-terminal domain"/>
    <property type="match status" value="1"/>
</dbReference>
<comment type="catalytic activity">
    <reaction evidence="6 8">
        <text>lipid IVA (E. coli) + CMP-3-deoxy-beta-D-manno-octulosonate = alpha-Kdo-(2-&gt;6)-lipid IVA (E. coli) + CMP + H(+)</text>
        <dbReference type="Rhea" id="RHEA:28066"/>
        <dbReference type="ChEBI" id="CHEBI:15378"/>
        <dbReference type="ChEBI" id="CHEBI:58603"/>
        <dbReference type="ChEBI" id="CHEBI:60364"/>
        <dbReference type="ChEBI" id="CHEBI:60377"/>
        <dbReference type="ChEBI" id="CHEBI:85987"/>
        <dbReference type="EC" id="2.4.99.12"/>
    </reaction>
</comment>
<dbReference type="EMBL" id="CDOD01000006">
    <property type="protein sequence ID" value="CEN33140.1"/>
    <property type="molecule type" value="Genomic_DNA"/>
</dbReference>
<reference evidence="11" key="1">
    <citation type="submission" date="2015-01" db="EMBL/GenBank/DDBJ databases">
        <authorList>
            <person name="MANFREDI Pablo"/>
        </authorList>
    </citation>
    <scope>NUCLEOTIDE SEQUENCE [LARGE SCALE GENOMIC DNA]</scope>
    <source>
        <strain evidence="11">Ccyn2B</strain>
    </source>
</reference>
<evidence type="ECO:0000313" key="10">
    <source>
        <dbReference type="EMBL" id="CEN33140.1"/>
    </source>
</evidence>
<keyword evidence="8" id="KW-0448">Lipopolysaccharide biosynthesis</keyword>
<proteinExistence type="inferred from homology"/>
<keyword evidence="4 8" id="KW-0808">Transferase</keyword>
<keyword evidence="10" id="KW-0328">Glycosyltransferase</keyword>
<comment type="pathway">
    <text evidence="1 8">Bacterial outer membrane biogenesis; LPS core biosynthesis.</text>
</comment>
<keyword evidence="8" id="KW-0472">Membrane</keyword>
<dbReference type="InterPro" id="IPR038107">
    <property type="entry name" value="Glycos_transf_N_sf"/>
</dbReference>
<dbReference type="UniPathway" id="UPA00958"/>
<evidence type="ECO:0000256" key="1">
    <source>
        <dbReference type="ARBA" id="ARBA00004713"/>
    </source>
</evidence>
<dbReference type="GO" id="GO:0009244">
    <property type="term" value="P:lipopolysaccharide core region biosynthetic process"/>
    <property type="evidence" value="ECO:0007669"/>
    <property type="project" value="UniProtKB-UniRule"/>
</dbReference>
<name>A0A0B7H195_9FLAO</name>
<accession>A0A0B7H195</accession>
<dbReference type="eggNOG" id="COG1519">
    <property type="taxonomic scope" value="Bacteria"/>
</dbReference>
<protein>
    <recommendedName>
        <fullName evidence="3 8">3-deoxy-D-manno-octulosonic acid transferase</fullName>
        <shortName evidence="8">Kdo transferase</shortName>
        <ecNumber evidence="2 8">2.4.99.12</ecNumber>
    </recommendedName>
    <alternativeName>
        <fullName evidence="5 8">Lipid IV(A) 3-deoxy-D-manno-octulosonic acid transferase</fullName>
    </alternativeName>
</protein>
<evidence type="ECO:0000256" key="7">
    <source>
        <dbReference type="PIRSR" id="PIRSR639901-1"/>
    </source>
</evidence>
<dbReference type="AlphaFoldDB" id="A0A0B7H195"/>
<dbReference type="GO" id="GO:0005886">
    <property type="term" value="C:plasma membrane"/>
    <property type="evidence" value="ECO:0007669"/>
    <property type="project" value="UniProtKB-SubCell"/>
</dbReference>
<feature type="domain" description="3-deoxy-D-manno-octulosonic-acid transferase N-terminal" evidence="9">
    <location>
        <begin position="42"/>
        <end position="203"/>
    </location>
</feature>
<comment type="subcellular location">
    <subcellularLocation>
        <location evidence="8">Cell membrane</location>
    </subcellularLocation>
</comment>
<keyword evidence="8" id="KW-1003">Cell membrane</keyword>
<sequence length="413" mass="47851">MKIVYTASIRVVGFALKFLALFNKKLKLFVEGRKDVFFYLKEKIDANEQYIWFHTASLGEFEQGLPVMKELRKKNKIIVTFFSPSGYEIRKNSKDVDVVVYLPLDTPENARRFIEVIRPKTAIFVKYDFWYHYLSELKKNQIPTYLISGNFRENQIFFKSYGGMMRDCLRCFSHFFVQNEKSKLLLQSIGFENVMVSGDTRFDRVLEILDRDNSLDFIETFKNDSICVVFGSSWEEDEEIYLSYVNNSTGNIKFIIAPHNINPEKIHFFKQKISKKIVFFSERQGKNLSDFDVFIIDTIGILTKVYSYSDIAYVGGGMGKNGLHNVLEPAVFGIPVVIGKNYEKFNEAKALVGRGGVVSVTSEEEFKQIMDLLISIPEKQEEMGKVNKDFIIESQGATQAFITFYENRKNKEK</sequence>
<dbReference type="STRING" id="28189.CCYN74_300013"/>
<dbReference type="Gene3D" id="3.40.50.2000">
    <property type="entry name" value="Glycogen Phosphorylase B"/>
    <property type="match status" value="1"/>
</dbReference>
<evidence type="ECO:0000256" key="4">
    <source>
        <dbReference type="ARBA" id="ARBA00022679"/>
    </source>
</evidence>
<dbReference type="InterPro" id="IPR007507">
    <property type="entry name" value="Glycos_transf_N"/>
</dbReference>
<evidence type="ECO:0000256" key="2">
    <source>
        <dbReference type="ARBA" id="ARBA00012621"/>
    </source>
</evidence>
<evidence type="ECO:0000259" key="9">
    <source>
        <dbReference type="Pfam" id="PF04413"/>
    </source>
</evidence>
<dbReference type="EC" id="2.4.99.12" evidence="2 8"/>
<feature type="active site" description="Proton acceptor" evidence="7">
    <location>
        <position position="60"/>
    </location>
</feature>
<dbReference type="SUPFAM" id="SSF53756">
    <property type="entry name" value="UDP-Glycosyltransferase/glycogen phosphorylase"/>
    <property type="match status" value="1"/>
</dbReference>